<gene>
    <name evidence="7" type="ORF">TGEB3V08_LOCUS3971</name>
</gene>
<dbReference type="InterPro" id="IPR036179">
    <property type="entry name" value="Ig-like_dom_sf"/>
</dbReference>
<evidence type="ECO:0000259" key="5">
    <source>
        <dbReference type="PROSITE" id="PS50835"/>
    </source>
</evidence>
<feature type="region of interest" description="Disordered" evidence="3">
    <location>
        <begin position="707"/>
        <end position="729"/>
    </location>
</feature>
<evidence type="ECO:0000259" key="6">
    <source>
        <dbReference type="PROSITE" id="PS50853"/>
    </source>
</evidence>
<dbReference type="SMART" id="SM00408">
    <property type="entry name" value="IGc2"/>
    <property type="match status" value="3"/>
</dbReference>
<dbReference type="Pfam" id="PF13895">
    <property type="entry name" value="Ig_2"/>
    <property type="match status" value="1"/>
</dbReference>
<accession>A0A7R9JV42</accession>
<keyword evidence="4" id="KW-1133">Transmembrane helix</keyword>
<dbReference type="CDD" id="cd00096">
    <property type="entry name" value="Ig"/>
    <property type="match status" value="1"/>
</dbReference>
<evidence type="ECO:0000256" key="2">
    <source>
        <dbReference type="ARBA" id="ARBA00023157"/>
    </source>
</evidence>
<feature type="domain" description="Ig-like" evidence="5">
    <location>
        <begin position="156"/>
        <end position="257"/>
    </location>
</feature>
<evidence type="ECO:0000256" key="1">
    <source>
        <dbReference type="ARBA" id="ARBA00022737"/>
    </source>
</evidence>
<dbReference type="SMART" id="SM00060">
    <property type="entry name" value="FN3"/>
    <property type="match status" value="2"/>
</dbReference>
<dbReference type="Gene3D" id="2.60.40.10">
    <property type="entry name" value="Immunoglobulins"/>
    <property type="match status" value="6"/>
</dbReference>
<dbReference type="InterPro" id="IPR003598">
    <property type="entry name" value="Ig_sub2"/>
</dbReference>
<feature type="domain" description="Ig-like" evidence="5">
    <location>
        <begin position="357"/>
        <end position="445"/>
    </location>
</feature>
<dbReference type="PROSITE" id="PS50835">
    <property type="entry name" value="IG_LIKE"/>
    <property type="match status" value="4"/>
</dbReference>
<dbReference type="SUPFAM" id="SSF48726">
    <property type="entry name" value="Immunoglobulin"/>
    <property type="match status" value="4"/>
</dbReference>
<dbReference type="Pfam" id="PF00041">
    <property type="entry name" value="fn3"/>
    <property type="match status" value="1"/>
</dbReference>
<protein>
    <recommendedName>
        <fullName evidence="8">Protein turtle</fullName>
    </recommendedName>
</protein>
<dbReference type="SMART" id="SM00409">
    <property type="entry name" value="IG"/>
    <property type="match status" value="4"/>
</dbReference>
<feature type="domain" description="Fibronectin type-III" evidence="6">
    <location>
        <begin position="453"/>
        <end position="543"/>
    </location>
</feature>
<dbReference type="CDD" id="cd00063">
    <property type="entry name" value="FN3"/>
    <property type="match status" value="2"/>
</dbReference>
<feature type="domain" description="Ig-like" evidence="5">
    <location>
        <begin position="14"/>
        <end position="117"/>
    </location>
</feature>
<dbReference type="InterPro" id="IPR013098">
    <property type="entry name" value="Ig_I-set"/>
</dbReference>
<dbReference type="FunFam" id="2.60.40.10:FF:001149">
    <property type="entry name" value="Turtle, isoform H"/>
    <property type="match status" value="1"/>
</dbReference>
<dbReference type="EMBL" id="OE840321">
    <property type="protein sequence ID" value="CAD7590103.1"/>
    <property type="molecule type" value="Genomic_DNA"/>
</dbReference>
<feature type="transmembrane region" description="Helical" evidence="4">
    <location>
        <begin position="802"/>
        <end position="824"/>
    </location>
</feature>
<dbReference type="PANTHER" id="PTHR44170:SF56">
    <property type="entry name" value="FIBRONECTIN TYPE-III DOMAIN-CONTAINING PROTEIN"/>
    <property type="match status" value="1"/>
</dbReference>
<dbReference type="InterPro" id="IPR013783">
    <property type="entry name" value="Ig-like_fold"/>
</dbReference>
<proteinExistence type="predicted"/>
<dbReference type="GO" id="GO:0009653">
    <property type="term" value="P:anatomical structure morphogenesis"/>
    <property type="evidence" value="ECO:0007669"/>
    <property type="project" value="UniProtKB-ARBA"/>
</dbReference>
<evidence type="ECO:0000256" key="4">
    <source>
        <dbReference type="SAM" id="Phobius"/>
    </source>
</evidence>
<keyword evidence="2" id="KW-1015">Disulfide bond</keyword>
<dbReference type="InterPro" id="IPR003599">
    <property type="entry name" value="Ig_sub"/>
</dbReference>
<dbReference type="SUPFAM" id="SSF49265">
    <property type="entry name" value="Fibronectin type III"/>
    <property type="match status" value="2"/>
</dbReference>
<name>A0A7R9JV42_TIMGE</name>
<dbReference type="AlphaFoldDB" id="A0A7R9JV42"/>
<dbReference type="Pfam" id="PF07679">
    <property type="entry name" value="I-set"/>
    <property type="match status" value="1"/>
</dbReference>
<dbReference type="Pfam" id="PF13927">
    <property type="entry name" value="Ig_3"/>
    <property type="match status" value="1"/>
</dbReference>
<evidence type="ECO:0000256" key="3">
    <source>
        <dbReference type="SAM" id="MobiDB-lite"/>
    </source>
</evidence>
<dbReference type="GO" id="GO:0098609">
    <property type="term" value="P:cell-cell adhesion"/>
    <property type="evidence" value="ECO:0007669"/>
    <property type="project" value="TreeGrafter"/>
</dbReference>
<dbReference type="PANTHER" id="PTHR44170">
    <property type="entry name" value="PROTEIN SIDEKICK"/>
    <property type="match status" value="1"/>
</dbReference>
<keyword evidence="4" id="KW-0812">Transmembrane</keyword>
<organism evidence="7">
    <name type="scientific">Timema genevievae</name>
    <name type="common">Walking stick</name>
    <dbReference type="NCBI Taxonomy" id="629358"/>
    <lineage>
        <taxon>Eukaryota</taxon>
        <taxon>Metazoa</taxon>
        <taxon>Ecdysozoa</taxon>
        <taxon>Arthropoda</taxon>
        <taxon>Hexapoda</taxon>
        <taxon>Insecta</taxon>
        <taxon>Pterygota</taxon>
        <taxon>Neoptera</taxon>
        <taxon>Polyneoptera</taxon>
        <taxon>Phasmatodea</taxon>
        <taxon>Timematodea</taxon>
        <taxon>Timematoidea</taxon>
        <taxon>Timematidae</taxon>
        <taxon>Timema</taxon>
    </lineage>
</organism>
<dbReference type="InterPro" id="IPR003961">
    <property type="entry name" value="FN3_dom"/>
</dbReference>
<reference evidence="7" key="1">
    <citation type="submission" date="2020-11" db="EMBL/GenBank/DDBJ databases">
        <authorList>
            <person name="Tran Van P."/>
        </authorList>
    </citation>
    <scope>NUCLEOTIDE SEQUENCE</scope>
</reference>
<dbReference type="InterPro" id="IPR007110">
    <property type="entry name" value="Ig-like_dom"/>
</dbReference>
<sequence length="841" mass="93749">MKIAKTGRKSVAHPHTSFSLALLEEDKRASFLTANVGEYAVFNCQLDFPNDIEIPYKLRWKKEGTVVFSWYKDEEPRATPDYQGRINLLPHDSPYGRGSINLTSIRESDGGWYECSVFFPNRSPSTRPNGTWYHLTVDGKIRQGSPTVSPTSDIVPDLRYIVLVAGGTLLAIPPINQTTLEGEPAHFPCVTKDRDGRVTWYKDGVPLSELPDLEERSTVSQEGSLTIQETDIDDPGEYHCVVTNSLGERQTAGAFLNVLYKAKALTAPSEVYLPFGKPGVLDCNFRANPPLTNLRWDKNGFLYDPYNVQGVFYSRNGSLFFSKVEEIHSGHYTCTPFNDLGTEGPSAAMTVIVQKAPVFTITPNNLYLKKLGDTLEMPCDAVDGTKDHRPTIVWFKKDGTPLPLDRIMIQNGNLTIERIQQSDDGLYSCVASNEVATITADTEVAIETTSPRAPYNLTASASHSSVTLRWMAGTGRANMEFLIWYRPADAPQWRTMKILTRGVTQATINSLDPGRIYEFMVLSQDKKGDGMFSKAIQIRTRGSDQSNNVTSAQQYHSPLGSFQQIGPPRNVSVSPSRDGYLVTWEPPDLGMEDLLNYHVRWSQEGKEHLHGQAEVTTNRYLVTHWLDRHHLSRVVTRAIYFCSQKRPCSLHSFPCVWEWDYAHCAWESNSLLLVRTSAGTHILAHALLTVQISTGALKRLTTQIARPRPADLEPEEPGPGGPELQEPGPHHAANAITRWRLNSLLLGVQPISGPPPQASSLLTTLNEDTTYHFQVIAWSNRGYQASSNQFVLRVPGYRSIRAVALGVVVGLAVLVMAAAGSLYVRRLYLKRRDKDKEETSS</sequence>
<dbReference type="GO" id="GO:0030154">
    <property type="term" value="P:cell differentiation"/>
    <property type="evidence" value="ECO:0007669"/>
    <property type="project" value="UniProtKB-ARBA"/>
</dbReference>
<keyword evidence="4" id="KW-0472">Membrane</keyword>
<feature type="domain" description="Ig-like" evidence="5">
    <location>
        <begin position="262"/>
        <end position="352"/>
    </location>
</feature>
<dbReference type="InterPro" id="IPR036116">
    <property type="entry name" value="FN3_sf"/>
</dbReference>
<evidence type="ECO:0008006" key="8">
    <source>
        <dbReference type="Google" id="ProtNLM"/>
    </source>
</evidence>
<evidence type="ECO:0000313" key="7">
    <source>
        <dbReference type="EMBL" id="CAD7590103.1"/>
    </source>
</evidence>
<keyword evidence="1" id="KW-0677">Repeat</keyword>
<dbReference type="PROSITE" id="PS50853">
    <property type="entry name" value="FN3"/>
    <property type="match status" value="1"/>
</dbReference>